<dbReference type="AlphaFoldDB" id="S5ZRG7"/>
<proteinExistence type="predicted"/>
<keyword evidence="3" id="KW-1185">Reference proteome</keyword>
<evidence type="ECO:0000313" key="2">
    <source>
        <dbReference type="EMBL" id="AGT42610.1"/>
    </source>
</evidence>
<dbReference type="HOGENOM" id="CLU_1786047_0_0_12"/>
<sequence>MGLPMSLVFFPWLIFYLSSSLNEFNLENKLILKANLEINTILIDRGSVGGSYSTYCFKAETGKKYRAPLSHPLIRGKIPKIGEQVQILVHPELDSCLIKSIKDEQIFSYKAVLIAYLVIAWLCFILVEFMLVVIFLDMFGKIKNK</sequence>
<feature type="transmembrane region" description="Helical" evidence="1">
    <location>
        <begin position="113"/>
        <end position="136"/>
    </location>
</feature>
<keyword evidence="1" id="KW-0472">Membrane</keyword>
<organism evidence="2 3">
    <name type="scientific">Treponema pedis str. T A4</name>
    <dbReference type="NCBI Taxonomy" id="1291379"/>
    <lineage>
        <taxon>Bacteria</taxon>
        <taxon>Pseudomonadati</taxon>
        <taxon>Spirochaetota</taxon>
        <taxon>Spirochaetia</taxon>
        <taxon>Spirochaetales</taxon>
        <taxon>Treponemataceae</taxon>
        <taxon>Treponema</taxon>
    </lineage>
</organism>
<dbReference type="PATRIC" id="fig|1291379.3.peg.112"/>
<dbReference type="KEGG" id="tped:TPE_0114"/>
<reference evidence="2 3" key="1">
    <citation type="journal article" date="2013" name="PLoS ONE">
        <title>Genome-Wide Relatedness of Treponema pedis, from Gingiva and Necrotic Skin Lesions of Pigs, with the Human Oral Pathogen Treponema denticola.</title>
        <authorList>
            <person name="Svartstrom O."/>
            <person name="Mushtaq M."/>
            <person name="Pringle M."/>
            <person name="Segerman B."/>
        </authorList>
    </citation>
    <scope>NUCLEOTIDE SEQUENCE [LARGE SCALE GENOMIC DNA]</scope>
    <source>
        <strain evidence="2">T A4</strain>
    </source>
</reference>
<name>S5ZRG7_9SPIR</name>
<dbReference type="Proteomes" id="UP000015620">
    <property type="component" value="Chromosome"/>
</dbReference>
<accession>S5ZRG7</accession>
<evidence type="ECO:0000313" key="3">
    <source>
        <dbReference type="Proteomes" id="UP000015620"/>
    </source>
</evidence>
<keyword evidence="1" id="KW-1133">Transmembrane helix</keyword>
<gene>
    <name evidence="2" type="ORF">TPE_0114</name>
</gene>
<protein>
    <submittedName>
        <fullName evidence="2">Uncharacterized protein</fullName>
    </submittedName>
</protein>
<dbReference type="EMBL" id="CP004120">
    <property type="protein sequence ID" value="AGT42610.1"/>
    <property type="molecule type" value="Genomic_DNA"/>
</dbReference>
<keyword evidence="1" id="KW-0812">Transmembrane</keyword>
<evidence type="ECO:0000256" key="1">
    <source>
        <dbReference type="SAM" id="Phobius"/>
    </source>
</evidence>